<dbReference type="GO" id="GO:0012505">
    <property type="term" value="C:endomembrane system"/>
    <property type="evidence" value="ECO:0007669"/>
    <property type="project" value="UniProtKB-SubCell"/>
</dbReference>
<evidence type="ECO:0008006" key="11">
    <source>
        <dbReference type="Google" id="ProtNLM"/>
    </source>
</evidence>
<dbReference type="Pfam" id="PF02656">
    <property type="entry name" value="DUF202"/>
    <property type="match status" value="1"/>
</dbReference>
<evidence type="ECO:0000256" key="5">
    <source>
        <dbReference type="SAM" id="MobiDB-lite"/>
    </source>
</evidence>
<keyword evidence="2 6" id="KW-0812">Transmembrane</keyword>
<evidence type="ECO:0000259" key="7">
    <source>
        <dbReference type="Pfam" id="PF02656"/>
    </source>
</evidence>
<accession>A0A250XBS7</accession>
<evidence type="ECO:0000256" key="1">
    <source>
        <dbReference type="ARBA" id="ARBA00004127"/>
    </source>
</evidence>
<feature type="region of interest" description="Disordered" evidence="5">
    <location>
        <begin position="1210"/>
        <end position="1235"/>
    </location>
</feature>
<feature type="transmembrane region" description="Helical" evidence="6">
    <location>
        <begin position="1738"/>
        <end position="1756"/>
    </location>
</feature>
<dbReference type="Pfam" id="PF09359">
    <property type="entry name" value="VTC"/>
    <property type="match status" value="2"/>
</dbReference>
<gene>
    <name evidence="9" type="ORF">CEUSTIGMA_g7658.t1</name>
</gene>
<evidence type="ECO:0000259" key="8">
    <source>
        <dbReference type="Pfam" id="PF09359"/>
    </source>
</evidence>
<dbReference type="InterPro" id="IPR051572">
    <property type="entry name" value="VTC_Complex_Subunit"/>
</dbReference>
<comment type="subcellular location">
    <subcellularLocation>
        <location evidence="1">Endomembrane system</location>
        <topology evidence="1">Multi-pass membrane protein</topology>
    </subcellularLocation>
</comment>
<evidence type="ECO:0000313" key="9">
    <source>
        <dbReference type="EMBL" id="GAX80220.1"/>
    </source>
</evidence>
<reference evidence="9 10" key="1">
    <citation type="submission" date="2017-08" db="EMBL/GenBank/DDBJ databases">
        <title>Acidophilic green algal genome provides insights into adaptation to an acidic environment.</title>
        <authorList>
            <person name="Hirooka S."/>
            <person name="Hirose Y."/>
            <person name="Kanesaki Y."/>
            <person name="Higuchi S."/>
            <person name="Fujiwara T."/>
            <person name="Onuma R."/>
            <person name="Era A."/>
            <person name="Ohbayashi R."/>
            <person name="Uzuka A."/>
            <person name="Nozaki H."/>
            <person name="Yoshikawa H."/>
            <person name="Miyagishima S.Y."/>
        </authorList>
    </citation>
    <scope>NUCLEOTIDE SEQUENCE [LARGE SCALE GENOMIC DNA]</scope>
    <source>
        <strain evidence="9 10">NIES-2499</strain>
    </source>
</reference>
<dbReference type="OrthoDB" id="551197at2759"/>
<feature type="domain" description="VTC" evidence="8">
    <location>
        <begin position="490"/>
        <end position="642"/>
    </location>
</feature>
<organism evidence="9 10">
    <name type="scientific">Chlamydomonas eustigma</name>
    <dbReference type="NCBI Taxonomy" id="1157962"/>
    <lineage>
        <taxon>Eukaryota</taxon>
        <taxon>Viridiplantae</taxon>
        <taxon>Chlorophyta</taxon>
        <taxon>core chlorophytes</taxon>
        <taxon>Chlorophyceae</taxon>
        <taxon>CS clade</taxon>
        <taxon>Chlamydomonadales</taxon>
        <taxon>Chlamydomonadaceae</taxon>
        <taxon>Chlamydomonas</taxon>
    </lineage>
</organism>
<keyword evidence="3 6" id="KW-1133">Transmembrane helix</keyword>
<evidence type="ECO:0000256" key="6">
    <source>
        <dbReference type="SAM" id="Phobius"/>
    </source>
</evidence>
<feature type="region of interest" description="Disordered" evidence="5">
    <location>
        <begin position="524"/>
        <end position="572"/>
    </location>
</feature>
<feature type="compositionally biased region" description="Basic and acidic residues" evidence="5">
    <location>
        <begin position="540"/>
        <end position="554"/>
    </location>
</feature>
<protein>
    <recommendedName>
        <fullName evidence="11">VTC domain-containing protein</fullName>
    </recommendedName>
</protein>
<sequence>MQIDIVDVPTAGYAICKLDERSAVHQKISSSWPFMTGGLPDDSPSSYRQHLQQETRRQSVSTWSKTANDLQQHHSITALEQINCTFWAVNVSQLKQLATDDRHALLEEHLPVVGLLMKPLSAPAQSEGLNNMNTLNMKLPLSAASSGPHEHPVAIHTTVHTVQVKQLLNDLAHQLQQGMSPDWNRSGFLQAYTAELMSVRRCCEASLKSLYTNVKRKVFEKRADVVSALSSSSSSIACDKTPLLDDHYGCLKKNSLADAPAGGHYAANPNNHVICHEEFLLSASKELVRVREYLVCCQDQLAEIGHWHDRAMGKEMKLKHKGSPPHNNLDTTTCRSNGHSSHRNGSAQTIIKAEVAKVVVEGGEMDAEAEESALQAAGLVMEATNATTLDSREEVQSNGWQHEQGTGCVEWAAPAPPMAKYRAQVEEVLLSGLQVRPETVLKLVSEGFEHLRSVRLMDGARKGEVGAEIIPGSHQVQCDTMWTPPDLFRRVTKKYWVRSVDLPRIQAEIIRHLPLLVYQQQQKKKTDSGGKASPSASSSVKDDESSTTRLDGTDSKMPVPASAALSSTATVNDQEATAPQLLPLSYCPSATAPQLLSGPPAVDAPITSVYFDNSSLDVYHSRLLRDDGASVVRVRWYGKLSPASGTGVLPWPTTTTADVADVADASSALLTAAAGASLQPLHAHKQVALHHQPKPPAVQKMYVERKCHREAWTGEFSLKERAAIDSTGLEALLRGTWISSPECTLRTKGARLLGEVQQYINDWGQVVLKQVLSSSSSSHGNDQSSQPAADLADFNVHSRNGQLQQTLVRACYFPYSIVEVKLEDEEACPEWLSELQSSNMMVEAPKFSKFLHGMALCYPHLLKNTPHWFVPHGLSAAAAAGKVHNDSRMLAGACFIMRPATIEEMAAASGGLDSIATDAVLPAVQQRLLSAVSPADPTAGLVLPAASTNTASCDAATNKAGVEVTPFFSAAAPLVSRLDCYSVLPLLSSTTHDNDCPQHNLSTHTLAPPISALYETNTMHYYGASRWESQCPPNQQVSQCKLVAEEALSVNSHHHFGSSSASSTTADNACLIKNSCTPPQSMATGSPCNTSSSHRAWFHGSSYCSSITSAAHTHSTSSMNSSTTNSPIAFILSLPSQRLKRSGSNTYGGNNRMGGIKHHTSVTRGLYRILRSRRGTSLALGRRRFVPLHYECSLMPPAFLWDQSVVTAESHGSSRESPPSLPLSPPTISPSGSSQYLHQALQPIHQEVAAPCCDPPQAKQHPSFHKLHMKPSFLHDDGSDVIQDKGTAAVLLTQIPAVPVVGDALVSASHHQSNNEVIQDNAAPTSVHLTPALRPAVSVREDDALVHSQQPHHDAMLITDSCHLPSPPTGGVVNGMKKCYELHDPSKSRSWLQRLLFWPPLRSGSSGGLQCTDMGAAAGRTSAAGGDSGGGGPGHVLERFWSSPGFLLGAAGRRKRNSVDKQQQQVADDMVMMEEGFVVSSATDKTAPATGLFIKDGSSRGESNGRGKQLRSLLHWWAPKNSAFCPNTADLTSRDRTPVPHVVPSGGLPQPLPPSLPSLVTFPRAPALLRTRVEPKTFFAAERTFLAWVNIAVLVMFTSLSLMSSTSSSSFMAGGAAASSNNGGLISPSSPLSESSYNNNNGSLGNQLSTALHNATGNATILGANGIHSTTSASNPLTWNPSPSSLCSGNSICRASQISGLVLAPVAMCMMVYALYMYRYRSKQILRRETARYDDQRGPVALVVLLLLVVVVSYTLQLRASSTA</sequence>
<dbReference type="InterPro" id="IPR003807">
    <property type="entry name" value="DUF202"/>
</dbReference>
<proteinExistence type="predicted"/>
<feature type="domain" description="VTC" evidence="8">
    <location>
        <begin position="810"/>
        <end position="857"/>
    </location>
</feature>
<evidence type="ECO:0000313" key="10">
    <source>
        <dbReference type="Proteomes" id="UP000232323"/>
    </source>
</evidence>
<dbReference type="InterPro" id="IPR018966">
    <property type="entry name" value="VTC_domain"/>
</dbReference>
<name>A0A250XBS7_9CHLO</name>
<dbReference type="PANTHER" id="PTHR46140:SF1">
    <property type="entry name" value="VACUOLAR TRANSPORTER CHAPERONE COMPLEX SUBUNIT 4-RELATED"/>
    <property type="match status" value="1"/>
</dbReference>
<keyword evidence="4 6" id="KW-0472">Membrane</keyword>
<evidence type="ECO:0000256" key="3">
    <source>
        <dbReference type="ARBA" id="ARBA00022989"/>
    </source>
</evidence>
<dbReference type="EMBL" id="BEGY01000050">
    <property type="protein sequence ID" value="GAX80220.1"/>
    <property type="molecule type" value="Genomic_DNA"/>
</dbReference>
<dbReference type="InterPro" id="IPR042267">
    <property type="entry name" value="VTC_sf"/>
</dbReference>
<feature type="transmembrane region" description="Helical" evidence="6">
    <location>
        <begin position="1698"/>
        <end position="1718"/>
    </location>
</feature>
<dbReference type="GO" id="GO:0006799">
    <property type="term" value="P:polyphosphate biosynthetic process"/>
    <property type="evidence" value="ECO:0007669"/>
    <property type="project" value="UniProtKB-ARBA"/>
</dbReference>
<comment type="caution">
    <text evidence="9">The sequence shown here is derived from an EMBL/GenBank/DDBJ whole genome shotgun (WGS) entry which is preliminary data.</text>
</comment>
<keyword evidence="10" id="KW-1185">Reference proteome</keyword>
<dbReference type="Proteomes" id="UP000232323">
    <property type="component" value="Unassembled WGS sequence"/>
</dbReference>
<dbReference type="STRING" id="1157962.A0A250XBS7"/>
<evidence type="ECO:0000256" key="2">
    <source>
        <dbReference type="ARBA" id="ARBA00022692"/>
    </source>
</evidence>
<dbReference type="Gene3D" id="3.20.100.30">
    <property type="entry name" value="VTC, catalytic tunnel domain"/>
    <property type="match status" value="1"/>
</dbReference>
<feature type="compositionally biased region" description="Pro residues" evidence="5">
    <location>
        <begin position="1219"/>
        <end position="1228"/>
    </location>
</feature>
<feature type="compositionally biased region" description="Low complexity" evidence="5">
    <location>
        <begin position="529"/>
        <end position="539"/>
    </location>
</feature>
<evidence type="ECO:0000256" key="4">
    <source>
        <dbReference type="ARBA" id="ARBA00023136"/>
    </source>
</evidence>
<feature type="domain" description="DUF202" evidence="7">
    <location>
        <begin position="1576"/>
        <end position="1610"/>
    </location>
</feature>
<dbReference type="PANTHER" id="PTHR46140">
    <property type="entry name" value="VACUOLAR TRANSPORTER CHAPERONE 1-RELATED"/>
    <property type="match status" value="1"/>
</dbReference>